<dbReference type="Pfam" id="PF16124">
    <property type="entry name" value="RecQ_Zn_bind"/>
    <property type="match status" value="1"/>
</dbReference>
<dbReference type="SMART" id="SM00956">
    <property type="entry name" value="RQC"/>
    <property type="match status" value="1"/>
</dbReference>
<evidence type="ECO:0000256" key="7">
    <source>
        <dbReference type="ARBA" id="ARBA00023125"/>
    </source>
</evidence>
<comment type="caution">
    <text evidence="14">The sequence shown here is derived from an EMBL/GenBank/DDBJ whole genome shotgun (WGS) entry which is preliminary data.</text>
</comment>
<dbReference type="InterPro" id="IPR027417">
    <property type="entry name" value="P-loop_NTPase"/>
</dbReference>
<dbReference type="GO" id="GO:0005634">
    <property type="term" value="C:nucleus"/>
    <property type="evidence" value="ECO:0007669"/>
    <property type="project" value="UniProtKB-SubCell"/>
</dbReference>
<keyword evidence="6 11" id="KW-0067">ATP-binding</keyword>
<keyword evidence="4 11" id="KW-0378">Hydrolase</keyword>
<keyword evidence="15" id="KW-1185">Reference proteome</keyword>
<sequence length="563" mass="63128">MHDVTLESAPSTSFLAPTTLATTDCTKNSGKGSLVSSPYYCEIVDKLRNVFRLTEFRPNQLEAITAALGGRDVFVLMPTGGGKSLCFQLPGVCASGKTQGVTVVVSPLLALMKDQVDSLIKKQVNALLSNAETVGEDWQLLVRNERKPKLWYVTPEKLRDSPKVNEILSILYREKKLARFVIDEAHCISTWGQDFRDAYTSLGSLREKYPSVPIMALTATANKRTVKDIVTQLKLKDQASFSQSFNRPNLKYLVQRKKPDSPIIEIVEFIQTKHRGEGGVIYCNTRAKCESVAEVLRSKGLSAAHFHAGMSTQEKDHTVCSWQNGTTLIIVATIAFGMGIDKPDVRFVIHHDMPKSMSGYYQETGRAGRDGKPADCLMFFSGVDLKRLIFQIQNGDDTTPESVQRQINAAREVIQFAENTSECRRVQILRHFDEKFAKAECARGCDTCEDGRETVSKDVTEYAQVALRLVQFLNSRKENITLQQLKGILRGANTVEIRAKQHDKLPQYAYCESLPKELIELMLNRLLSFDMLMNVPVKNRSGFHNDYLEASKLFSIYSIANLT</sequence>
<dbReference type="InterPro" id="IPR032284">
    <property type="entry name" value="RecQ_Zn-bd"/>
</dbReference>
<dbReference type="SMART" id="SM00487">
    <property type="entry name" value="DEXDc"/>
    <property type="match status" value="1"/>
</dbReference>
<dbReference type="EMBL" id="JADNYJ010000020">
    <property type="protein sequence ID" value="KAF8906041.1"/>
    <property type="molecule type" value="Genomic_DNA"/>
</dbReference>
<evidence type="ECO:0000313" key="14">
    <source>
        <dbReference type="EMBL" id="KAF8906041.1"/>
    </source>
</evidence>
<evidence type="ECO:0000256" key="2">
    <source>
        <dbReference type="ARBA" id="ARBA00005446"/>
    </source>
</evidence>
<comment type="similarity">
    <text evidence="2 11">Belongs to the helicase family. RecQ subfamily.</text>
</comment>
<evidence type="ECO:0000256" key="9">
    <source>
        <dbReference type="ARBA" id="ARBA00023242"/>
    </source>
</evidence>
<dbReference type="FunFam" id="3.40.50.300:FF:001389">
    <property type="entry name" value="ATP-dependent DNA helicase RecQ"/>
    <property type="match status" value="1"/>
</dbReference>
<dbReference type="CDD" id="cd18794">
    <property type="entry name" value="SF2_C_RecQ"/>
    <property type="match status" value="1"/>
</dbReference>
<comment type="catalytic activity">
    <reaction evidence="11">
        <text>ATP + H2O = ADP + phosphate + H(+)</text>
        <dbReference type="Rhea" id="RHEA:13065"/>
        <dbReference type="ChEBI" id="CHEBI:15377"/>
        <dbReference type="ChEBI" id="CHEBI:15378"/>
        <dbReference type="ChEBI" id="CHEBI:30616"/>
        <dbReference type="ChEBI" id="CHEBI:43474"/>
        <dbReference type="ChEBI" id="CHEBI:456216"/>
    </reaction>
</comment>
<evidence type="ECO:0000256" key="10">
    <source>
        <dbReference type="ARBA" id="ARBA00034617"/>
    </source>
</evidence>
<dbReference type="PROSITE" id="PS00690">
    <property type="entry name" value="DEAH_ATP_HELICASE"/>
    <property type="match status" value="1"/>
</dbReference>
<evidence type="ECO:0000256" key="6">
    <source>
        <dbReference type="ARBA" id="ARBA00022840"/>
    </source>
</evidence>
<evidence type="ECO:0000313" key="15">
    <source>
        <dbReference type="Proteomes" id="UP000724874"/>
    </source>
</evidence>
<reference evidence="14" key="1">
    <citation type="submission" date="2020-11" db="EMBL/GenBank/DDBJ databases">
        <authorList>
            <consortium name="DOE Joint Genome Institute"/>
            <person name="Ahrendt S."/>
            <person name="Riley R."/>
            <person name="Andreopoulos W."/>
            <person name="LaButti K."/>
            <person name="Pangilinan J."/>
            <person name="Ruiz-duenas F.J."/>
            <person name="Barrasa J.M."/>
            <person name="Sanchez-Garcia M."/>
            <person name="Camarero S."/>
            <person name="Miyauchi S."/>
            <person name="Serrano A."/>
            <person name="Linde D."/>
            <person name="Babiker R."/>
            <person name="Drula E."/>
            <person name="Ayuso-Fernandez I."/>
            <person name="Pacheco R."/>
            <person name="Padilla G."/>
            <person name="Ferreira P."/>
            <person name="Barriuso J."/>
            <person name="Kellner H."/>
            <person name="Castanera R."/>
            <person name="Alfaro M."/>
            <person name="Ramirez L."/>
            <person name="Pisabarro A.G."/>
            <person name="Kuo A."/>
            <person name="Tritt A."/>
            <person name="Lipzen A."/>
            <person name="He G."/>
            <person name="Yan M."/>
            <person name="Ng V."/>
            <person name="Cullen D."/>
            <person name="Martin F."/>
            <person name="Rosso M.-N."/>
            <person name="Henrissat B."/>
            <person name="Hibbett D."/>
            <person name="Martinez A.T."/>
            <person name="Grigoriev I.V."/>
        </authorList>
    </citation>
    <scope>NUCLEOTIDE SEQUENCE</scope>
    <source>
        <strain evidence="14">AH 44721</strain>
    </source>
</reference>
<name>A0A9P5NVN5_GYMJU</name>
<dbReference type="FunFam" id="3.40.50.300:FF:000340">
    <property type="entry name" value="Bloom syndrome, RecQ helicase"/>
    <property type="match status" value="1"/>
</dbReference>
<dbReference type="AlphaFoldDB" id="A0A9P5NVN5"/>
<evidence type="ECO:0000256" key="4">
    <source>
        <dbReference type="ARBA" id="ARBA00022801"/>
    </source>
</evidence>
<comment type="catalytic activity">
    <reaction evidence="10 11">
        <text>Couples ATP hydrolysis with the unwinding of duplex DNA by translocating in the 3'-5' direction.</text>
        <dbReference type="EC" id="5.6.2.4"/>
    </reaction>
</comment>
<dbReference type="PROSITE" id="PS51194">
    <property type="entry name" value="HELICASE_CTER"/>
    <property type="match status" value="1"/>
</dbReference>
<evidence type="ECO:0000259" key="13">
    <source>
        <dbReference type="PROSITE" id="PS51194"/>
    </source>
</evidence>
<organism evidence="14 15">
    <name type="scientific">Gymnopilus junonius</name>
    <name type="common">Spectacular rustgill mushroom</name>
    <name type="synonym">Gymnopilus spectabilis subsp. junonius</name>
    <dbReference type="NCBI Taxonomy" id="109634"/>
    <lineage>
        <taxon>Eukaryota</taxon>
        <taxon>Fungi</taxon>
        <taxon>Dikarya</taxon>
        <taxon>Basidiomycota</taxon>
        <taxon>Agaricomycotina</taxon>
        <taxon>Agaricomycetes</taxon>
        <taxon>Agaricomycetidae</taxon>
        <taxon>Agaricales</taxon>
        <taxon>Agaricineae</taxon>
        <taxon>Hymenogastraceae</taxon>
        <taxon>Gymnopilus</taxon>
    </lineage>
</organism>
<dbReference type="GO" id="GO:0005524">
    <property type="term" value="F:ATP binding"/>
    <property type="evidence" value="ECO:0007669"/>
    <property type="project" value="UniProtKB-KW"/>
</dbReference>
<dbReference type="PANTHER" id="PTHR13710:SF153">
    <property type="entry name" value="RECQ-LIKE DNA HELICASE BLM"/>
    <property type="match status" value="1"/>
</dbReference>
<dbReference type="CDD" id="cd17920">
    <property type="entry name" value="DEXHc_RecQ"/>
    <property type="match status" value="1"/>
</dbReference>
<keyword evidence="3 11" id="KW-0547">Nucleotide-binding</keyword>
<evidence type="ECO:0000256" key="8">
    <source>
        <dbReference type="ARBA" id="ARBA00023235"/>
    </source>
</evidence>
<proteinExistence type="inferred from homology"/>
<feature type="domain" description="Helicase ATP-binding" evidence="12">
    <location>
        <begin position="64"/>
        <end position="239"/>
    </location>
</feature>
<dbReference type="InterPro" id="IPR002464">
    <property type="entry name" value="DNA/RNA_helicase_DEAH_CS"/>
</dbReference>
<dbReference type="PANTHER" id="PTHR13710">
    <property type="entry name" value="DNA HELICASE RECQ FAMILY MEMBER"/>
    <property type="match status" value="1"/>
</dbReference>
<dbReference type="GO" id="GO:0009378">
    <property type="term" value="F:four-way junction helicase activity"/>
    <property type="evidence" value="ECO:0007669"/>
    <property type="project" value="TreeGrafter"/>
</dbReference>
<dbReference type="GO" id="GO:0006260">
    <property type="term" value="P:DNA replication"/>
    <property type="evidence" value="ECO:0007669"/>
    <property type="project" value="InterPro"/>
</dbReference>
<keyword evidence="8" id="KW-0413">Isomerase</keyword>
<dbReference type="Pfam" id="PF00271">
    <property type="entry name" value="Helicase_C"/>
    <property type="match status" value="1"/>
</dbReference>
<comment type="subcellular location">
    <subcellularLocation>
        <location evidence="1 11">Nucleus</location>
    </subcellularLocation>
</comment>
<dbReference type="GO" id="GO:0005694">
    <property type="term" value="C:chromosome"/>
    <property type="evidence" value="ECO:0007669"/>
    <property type="project" value="TreeGrafter"/>
</dbReference>
<dbReference type="GO" id="GO:0005737">
    <property type="term" value="C:cytoplasm"/>
    <property type="evidence" value="ECO:0007669"/>
    <property type="project" value="TreeGrafter"/>
</dbReference>
<dbReference type="OrthoDB" id="10261556at2759"/>
<keyword evidence="7" id="KW-0238">DNA-binding</keyword>
<keyword evidence="5 11" id="KW-0347">Helicase</keyword>
<evidence type="ECO:0000259" key="12">
    <source>
        <dbReference type="PROSITE" id="PS51192"/>
    </source>
</evidence>
<dbReference type="Pfam" id="PF09382">
    <property type="entry name" value="RQC"/>
    <property type="match status" value="1"/>
</dbReference>
<dbReference type="InterPro" id="IPR011545">
    <property type="entry name" value="DEAD/DEAH_box_helicase_dom"/>
</dbReference>
<dbReference type="InterPro" id="IPR018982">
    <property type="entry name" value="RQC_domain"/>
</dbReference>
<evidence type="ECO:0000256" key="5">
    <source>
        <dbReference type="ARBA" id="ARBA00022806"/>
    </source>
</evidence>
<dbReference type="GO" id="GO:0000724">
    <property type="term" value="P:double-strand break repair via homologous recombination"/>
    <property type="evidence" value="ECO:0007669"/>
    <property type="project" value="TreeGrafter"/>
</dbReference>
<dbReference type="InterPro" id="IPR036388">
    <property type="entry name" value="WH-like_DNA-bd_sf"/>
</dbReference>
<protein>
    <recommendedName>
        <fullName evidence="11">ATP-dependent DNA helicase</fullName>
        <ecNumber evidence="11">5.6.2.4</ecNumber>
    </recommendedName>
</protein>
<feature type="domain" description="Helicase C-terminal" evidence="13">
    <location>
        <begin position="262"/>
        <end position="411"/>
    </location>
</feature>
<dbReference type="InterPro" id="IPR001650">
    <property type="entry name" value="Helicase_C-like"/>
</dbReference>
<dbReference type="InterPro" id="IPR014001">
    <property type="entry name" value="Helicase_ATP-bd"/>
</dbReference>
<dbReference type="GO" id="GO:0003677">
    <property type="term" value="F:DNA binding"/>
    <property type="evidence" value="ECO:0007669"/>
    <property type="project" value="UniProtKB-KW"/>
</dbReference>
<dbReference type="Gene3D" id="3.40.50.300">
    <property type="entry name" value="P-loop containing nucleotide triphosphate hydrolases"/>
    <property type="match status" value="2"/>
</dbReference>
<dbReference type="GO" id="GO:0043138">
    <property type="term" value="F:3'-5' DNA helicase activity"/>
    <property type="evidence" value="ECO:0007669"/>
    <property type="project" value="UniProtKB-EC"/>
</dbReference>
<gene>
    <name evidence="14" type="ORF">CPB84DRAFT_1676053</name>
</gene>
<dbReference type="PROSITE" id="PS51192">
    <property type="entry name" value="HELICASE_ATP_BIND_1"/>
    <property type="match status" value="1"/>
</dbReference>
<dbReference type="GO" id="GO:0016787">
    <property type="term" value="F:hydrolase activity"/>
    <property type="evidence" value="ECO:0007669"/>
    <property type="project" value="UniProtKB-KW"/>
</dbReference>
<dbReference type="InterPro" id="IPR004589">
    <property type="entry name" value="DNA_helicase_ATP-dep_RecQ"/>
</dbReference>
<accession>A0A9P5NVN5</accession>
<dbReference type="SUPFAM" id="SSF52540">
    <property type="entry name" value="P-loop containing nucleoside triphosphate hydrolases"/>
    <property type="match status" value="2"/>
</dbReference>
<dbReference type="Pfam" id="PF00270">
    <property type="entry name" value="DEAD"/>
    <property type="match status" value="1"/>
</dbReference>
<dbReference type="Proteomes" id="UP000724874">
    <property type="component" value="Unassembled WGS sequence"/>
</dbReference>
<evidence type="ECO:0000256" key="1">
    <source>
        <dbReference type="ARBA" id="ARBA00004123"/>
    </source>
</evidence>
<evidence type="ECO:0000256" key="3">
    <source>
        <dbReference type="ARBA" id="ARBA00022741"/>
    </source>
</evidence>
<dbReference type="NCBIfam" id="TIGR00614">
    <property type="entry name" value="recQ_fam"/>
    <property type="match status" value="1"/>
</dbReference>
<evidence type="ECO:0000256" key="11">
    <source>
        <dbReference type="RuleBase" id="RU364117"/>
    </source>
</evidence>
<dbReference type="EC" id="5.6.2.4" evidence="11"/>
<keyword evidence="9 11" id="KW-0539">Nucleus</keyword>
<dbReference type="SMART" id="SM00490">
    <property type="entry name" value="HELICc"/>
    <property type="match status" value="1"/>
</dbReference>
<dbReference type="Gene3D" id="1.10.10.10">
    <property type="entry name" value="Winged helix-like DNA-binding domain superfamily/Winged helix DNA-binding domain"/>
    <property type="match status" value="1"/>
</dbReference>